<dbReference type="EMBL" id="BBWV01000004">
    <property type="protein sequence ID" value="GAO45130.1"/>
    <property type="molecule type" value="Genomic_DNA"/>
</dbReference>
<evidence type="ECO:0000313" key="4">
    <source>
        <dbReference type="EMBL" id="GAO45130.1"/>
    </source>
</evidence>
<keyword evidence="2" id="KW-0812">Transmembrane</keyword>
<evidence type="ECO:0000259" key="3">
    <source>
        <dbReference type="Pfam" id="PF03865"/>
    </source>
</evidence>
<evidence type="ECO:0000256" key="1">
    <source>
        <dbReference type="ARBA" id="ARBA00022452"/>
    </source>
</evidence>
<keyword evidence="1" id="KW-0472">Membrane</keyword>
<keyword evidence="1" id="KW-1134">Transmembrane beta strand</keyword>
<proteinExistence type="predicted"/>
<dbReference type="AlphaFoldDB" id="A0A0E9N707"/>
<comment type="caution">
    <text evidence="4">The sequence shown here is derived from an EMBL/GenBank/DDBJ whole genome shotgun (WGS) entry which is preliminary data.</text>
</comment>
<dbReference type="Pfam" id="PF03865">
    <property type="entry name" value="ShlB"/>
    <property type="match status" value="1"/>
</dbReference>
<protein>
    <recommendedName>
        <fullName evidence="3">Haemolysin activator HlyB C-terminal domain-containing protein</fullName>
    </recommendedName>
</protein>
<accession>A0A0E9N707</accession>
<keyword evidence="5" id="KW-1185">Reference proteome</keyword>
<organism evidence="4 5">
    <name type="scientific">Flavihumibacter petaseus NBRC 106054</name>
    <dbReference type="NCBI Taxonomy" id="1220578"/>
    <lineage>
        <taxon>Bacteria</taxon>
        <taxon>Pseudomonadati</taxon>
        <taxon>Bacteroidota</taxon>
        <taxon>Chitinophagia</taxon>
        <taxon>Chitinophagales</taxon>
        <taxon>Chitinophagaceae</taxon>
        <taxon>Flavihumibacter</taxon>
    </lineage>
</organism>
<dbReference type="PANTHER" id="PTHR12815">
    <property type="entry name" value="SORTING AND ASSEMBLY MACHINERY SAMM50 PROTEIN FAMILY MEMBER"/>
    <property type="match status" value="1"/>
</dbReference>
<gene>
    <name evidence="4" type="ORF">FPE01S_04_03730</name>
</gene>
<dbReference type="InterPro" id="IPR039910">
    <property type="entry name" value="D15-like"/>
</dbReference>
<name>A0A0E9N707_9BACT</name>
<sequence>MVFAQYPLQVKLVDGDSTSLASLQLKTAFPNRQACAQYVNDLPGYLSQKGLVNASVDSVQLDSASGSILLYLGTSLYWGDFKLEGMTRQEWLQTGLSLPRPGKDPFHARQLQQIQNQLLTWLSDNGYPFAQVQFDSVEWKDGKLGGQLVVDRGMYYTVDSIRVEGTARISDRFLHRYLDIPQGSKYSFKAFQNISPRLRELTFLREVKPWDIRFGGNGAIVDLYLEPQKSSQINVLVGLLPGTDPLTGKSKFQLTGEAVLNLKNALGAGETIGVNWQQLQPKSPRLNLLYQQPYLFGSAFGISTQFDLFKKDSSFLNLNGIIGLQYAVSARQTGKVFLQLFRTNLLTVDTSEIKITHQLPADMDMSIFNLGVDYELITTNYRRNPRKGWEFYGFVTAGTRTIRRNNLIVDIKDPAFDYASLYDTVKLNGYQFRLRGNVSRFFPFGRQSTALVKLAGGWVQSPSLYRNELFQIGGYKLLRGFNEESIYASGYVVNTLEYRYLVNMNSYFFVFSDLGFIANKSSMGDIKSRYWGLGVGMAFETTAGFFNLSLAAGKTDSNSFDLKQTKIHLGYVNYF</sequence>
<dbReference type="PANTHER" id="PTHR12815:SF18">
    <property type="entry name" value="SORTING AND ASSEMBLY MACHINERY COMPONENT 50 HOMOLOG"/>
    <property type="match status" value="1"/>
</dbReference>
<evidence type="ECO:0000313" key="5">
    <source>
        <dbReference type="Proteomes" id="UP000033121"/>
    </source>
</evidence>
<dbReference type="Proteomes" id="UP000033121">
    <property type="component" value="Unassembled WGS sequence"/>
</dbReference>
<reference evidence="4 5" key="1">
    <citation type="submission" date="2015-04" db="EMBL/GenBank/DDBJ databases">
        <title>Whole genome shotgun sequence of Flavihumibacter petaseus NBRC 106054.</title>
        <authorList>
            <person name="Miyazawa S."/>
            <person name="Hosoyama A."/>
            <person name="Hashimoto M."/>
            <person name="Noguchi M."/>
            <person name="Tsuchikane K."/>
            <person name="Ohji S."/>
            <person name="Yamazoe A."/>
            <person name="Ichikawa N."/>
            <person name="Kimura A."/>
            <person name="Fujita N."/>
        </authorList>
    </citation>
    <scope>NUCLEOTIDE SEQUENCE [LARGE SCALE GENOMIC DNA]</scope>
    <source>
        <strain evidence="4 5">NBRC 106054</strain>
    </source>
</reference>
<dbReference type="STRING" id="1220578.FPE01S_04_03730"/>
<dbReference type="Gene3D" id="2.40.160.50">
    <property type="entry name" value="membrane protein fhac: a member of the omp85/tpsb transporter family"/>
    <property type="match status" value="1"/>
</dbReference>
<dbReference type="InterPro" id="IPR005565">
    <property type="entry name" value="Hemolysn_activator_HlyB_C"/>
</dbReference>
<feature type="domain" description="Haemolysin activator HlyB C-terminal" evidence="3">
    <location>
        <begin position="432"/>
        <end position="538"/>
    </location>
</feature>
<evidence type="ECO:0000256" key="2">
    <source>
        <dbReference type="ARBA" id="ARBA00022692"/>
    </source>
</evidence>